<dbReference type="InterPro" id="IPR012677">
    <property type="entry name" value="Nucleotide-bd_a/b_plait_sf"/>
</dbReference>
<dbReference type="InterPro" id="IPR000504">
    <property type="entry name" value="RRM_dom"/>
</dbReference>
<dbReference type="InterPro" id="IPR048409">
    <property type="entry name" value="DTX3L_KH-like"/>
</dbReference>
<keyword evidence="3" id="KW-0328">Glycosyltransferase</keyword>
<dbReference type="GO" id="GO:0003723">
    <property type="term" value="F:RNA binding"/>
    <property type="evidence" value="ECO:0007669"/>
    <property type="project" value="UniProtKB-UniRule"/>
</dbReference>
<reference evidence="3" key="1">
    <citation type="submission" date="2023-01" db="EMBL/GenBank/DDBJ databases">
        <title>Genome assembly of the deep-sea coral Lophelia pertusa.</title>
        <authorList>
            <person name="Herrera S."/>
            <person name="Cordes E."/>
        </authorList>
    </citation>
    <scope>NUCLEOTIDE SEQUENCE</scope>
    <source>
        <strain evidence="3">USNM1676648</strain>
        <tissue evidence="3">Polyp</tissue>
    </source>
</reference>
<sequence length="548" mass="62090">MAEKIANTKRTAGPVVVGPEYDIHIDPTSASHSIYVTGFPTTTTSDALLIHFQRKKNGGGDIGSITITKPGAAVITFDSPEVVQSVLQQKQKFEGVVLTVEPYVESTQKDDQNFEVFELVSAELCLETVEFLTQEQTSTLLKEIAGKTGIMWFQSSENFMMSGTFKQVEVSRIYLQQAINQSGGIAVFSGLRRKNVPESQKREENEFHLGDEENEAEVKNIEAEYHVEIPREAKGTQVKLHRFVPDDPQELEVQVFRHVRARVNFGRLQLSSQESRHTLKVIKDKMEVEYRDVSSKECVLYGTFNQIAAAHKLLQDICHGDTVQTQQNSSETVFKVQPQFMKLLKRVYKKKLQEIEEEFCVKIVWSEHASQVQLRPNKTSINSHSYQKGCDAFIDFYQGMYPNMSREVVELKGADDETLILEAINSVEAENDVVIEMEGSKLLVYAESNEIIRSVQALKEMLGLAQGSKRKTRRSQRNLGAREHNKIPQEDRFSLKQLLSNGVNFSLYQSDITVEASGCHCQCSQRDASTRWWGGICDSAQRRSSDRR</sequence>
<keyword evidence="3" id="KW-0808">Transferase</keyword>
<evidence type="ECO:0000313" key="4">
    <source>
        <dbReference type="Proteomes" id="UP001163046"/>
    </source>
</evidence>
<keyword evidence="4" id="KW-1185">Reference proteome</keyword>
<dbReference type="InterPro" id="IPR035979">
    <property type="entry name" value="RBD_domain_sf"/>
</dbReference>
<proteinExistence type="predicted"/>
<dbReference type="Gene3D" id="3.30.70.330">
    <property type="match status" value="1"/>
</dbReference>
<keyword evidence="1" id="KW-0694">RNA-binding</keyword>
<gene>
    <name evidence="3" type="primary">PARP14_2</name>
    <name evidence="3" type="ORF">OS493_005107</name>
</gene>
<dbReference type="Pfam" id="PF23085">
    <property type="entry name" value="RRM_PARP14_3"/>
    <property type="match status" value="1"/>
</dbReference>
<comment type="caution">
    <text evidence="3">The sequence shown here is derived from an EMBL/GenBank/DDBJ whole genome shotgun (WGS) entry which is preliminary data.</text>
</comment>
<evidence type="ECO:0000313" key="3">
    <source>
        <dbReference type="EMBL" id="KAJ7374759.1"/>
    </source>
</evidence>
<feature type="domain" description="RRM" evidence="2">
    <location>
        <begin position="32"/>
        <end position="105"/>
    </location>
</feature>
<evidence type="ECO:0000259" key="2">
    <source>
        <dbReference type="PROSITE" id="PS50102"/>
    </source>
</evidence>
<name>A0A9X0CVD1_9CNID</name>
<accession>A0A9X0CVD1</accession>
<dbReference type="PANTHER" id="PTHR15225">
    <property type="entry name" value="INTERFERON-INDUCED PROTEIN 35/NMI N-MYC/STAT INTERACTING PROTEIN"/>
    <property type="match status" value="1"/>
</dbReference>
<dbReference type="SUPFAM" id="SSF54928">
    <property type="entry name" value="RNA-binding domain, RBD"/>
    <property type="match status" value="1"/>
</dbReference>
<dbReference type="PANTHER" id="PTHR15225:SF8">
    <property type="entry name" value="RNA-BINDING PROTEIN 43"/>
    <property type="match status" value="1"/>
</dbReference>
<dbReference type="Pfam" id="PF21718">
    <property type="entry name" value="KH_DTX3L"/>
    <property type="match status" value="1"/>
</dbReference>
<dbReference type="Proteomes" id="UP001163046">
    <property type="component" value="Unassembled WGS sequence"/>
</dbReference>
<dbReference type="GO" id="GO:0003950">
    <property type="term" value="F:NAD+ poly-ADP-ribosyltransferase activity"/>
    <property type="evidence" value="ECO:0007669"/>
    <property type="project" value="UniProtKB-EC"/>
</dbReference>
<dbReference type="AlphaFoldDB" id="A0A9X0CVD1"/>
<dbReference type="SMART" id="SM00360">
    <property type="entry name" value="RRM"/>
    <property type="match status" value="1"/>
</dbReference>
<evidence type="ECO:0000256" key="1">
    <source>
        <dbReference type="PROSITE-ProRule" id="PRU00176"/>
    </source>
</evidence>
<dbReference type="EC" id="2.4.2.30" evidence="3"/>
<dbReference type="OrthoDB" id="5989595at2759"/>
<dbReference type="PROSITE" id="PS50102">
    <property type="entry name" value="RRM"/>
    <property type="match status" value="1"/>
</dbReference>
<dbReference type="EMBL" id="MU826827">
    <property type="protein sequence ID" value="KAJ7374759.1"/>
    <property type="molecule type" value="Genomic_DNA"/>
</dbReference>
<organism evidence="3 4">
    <name type="scientific">Desmophyllum pertusum</name>
    <dbReference type="NCBI Taxonomy" id="174260"/>
    <lineage>
        <taxon>Eukaryota</taxon>
        <taxon>Metazoa</taxon>
        <taxon>Cnidaria</taxon>
        <taxon>Anthozoa</taxon>
        <taxon>Hexacorallia</taxon>
        <taxon>Scleractinia</taxon>
        <taxon>Caryophylliina</taxon>
        <taxon>Caryophylliidae</taxon>
        <taxon>Desmophyllum</taxon>
    </lineage>
</organism>
<protein>
    <submittedName>
        <fullName evidence="3">Positive regulation of interleukin-4-mediated signaling pathway</fullName>
        <ecNumber evidence="3">2.4.2.30</ecNumber>
    </submittedName>
</protein>